<gene>
    <name evidence="1" type="ORF">CLOSTMETH_02296</name>
</gene>
<reference evidence="1 2" key="1">
    <citation type="submission" date="2009-01" db="EMBL/GenBank/DDBJ databases">
        <authorList>
            <person name="Fulton L."/>
            <person name="Clifton S."/>
            <person name="Fulton B."/>
            <person name="Xu J."/>
            <person name="Minx P."/>
            <person name="Pepin K.H."/>
            <person name="Johnson M."/>
            <person name="Bhonagiri V."/>
            <person name="Nash W.E."/>
            <person name="Mardis E.R."/>
            <person name="Wilson R.K."/>
        </authorList>
    </citation>
    <scope>NUCLEOTIDE SEQUENCE [LARGE SCALE GENOMIC DNA]</scope>
    <source>
        <strain evidence="1 2">DSM 5476</strain>
    </source>
</reference>
<organism evidence="1 2">
    <name type="scientific">[Clostridium] methylpentosum DSM 5476</name>
    <dbReference type="NCBI Taxonomy" id="537013"/>
    <lineage>
        <taxon>Bacteria</taxon>
        <taxon>Bacillati</taxon>
        <taxon>Bacillota</taxon>
        <taxon>Clostridia</taxon>
        <taxon>Eubacteriales</taxon>
        <taxon>Oscillospiraceae</taxon>
        <taxon>Oscillospiraceae incertae sedis</taxon>
    </lineage>
</organism>
<dbReference type="AlphaFoldDB" id="C0EEK5"/>
<sequence length="39" mass="4597">MQPLSFKFTKTKRLLLAHHRLGQQVSVATTDWFPIQKPF</sequence>
<dbReference type="EMBL" id="ACEC01000074">
    <property type="protein sequence ID" value="EEG30103.1"/>
    <property type="molecule type" value="Genomic_DNA"/>
</dbReference>
<dbReference type="Proteomes" id="UP000003340">
    <property type="component" value="Unassembled WGS sequence"/>
</dbReference>
<name>C0EEK5_9FIRM</name>
<accession>C0EEK5</accession>
<reference evidence="1 2" key="2">
    <citation type="submission" date="2009-02" db="EMBL/GenBank/DDBJ databases">
        <title>Draft genome sequence of Clostridium methylpentosum (DSM 5476).</title>
        <authorList>
            <person name="Sudarsanam P."/>
            <person name="Ley R."/>
            <person name="Guruge J."/>
            <person name="Turnbaugh P.J."/>
            <person name="Mahowald M."/>
            <person name="Liep D."/>
            <person name="Gordon J."/>
        </authorList>
    </citation>
    <scope>NUCLEOTIDE SEQUENCE [LARGE SCALE GENOMIC DNA]</scope>
    <source>
        <strain evidence="1 2">DSM 5476</strain>
    </source>
</reference>
<evidence type="ECO:0000313" key="2">
    <source>
        <dbReference type="Proteomes" id="UP000003340"/>
    </source>
</evidence>
<evidence type="ECO:0000313" key="1">
    <source>
        <dbReference type="EMBL" id="EEG30103.1"/>
    </source>
</evidence>
<protein>
    <submittedName>
        <fullName evidence="1">Uncharacterized protein</fullName>
    </submittedName>
</protein>
<proteinExistence type="predicted"/>
<dbReference type="HOGENOM" id="CLU_3307444_0_0_9"/>
<keyword evidence="2" id="KW-1185">Reference proteome</keyword>
<comment type="caution">
    <text evidence="1">The sequence shown here is derived from an EMBL/GenBank/DDBJ whole genome shotgun (WGS) entry which is preliminary data.</text>
</comment>